<name>A0A9X1WIF7_9CORY</name>
<dbReference type="AlphaFoldDB" id="A0A9X1WIF7"/>
<feature type="compositionally biased region" description="Basic and acidic residues" evidence="1">
    <location>
        <begin position="504"/>
        <end position="519"/>
    </location>
</feature>
<evidence type="ECO:0000313" key="3">
    <source>
        <dbReference type="Proteomes" id="UP001139207"/>
    </source>
</evidence>
<accession>A0A9X1WIF7</accession>
<keyword evidence="3" id="KW-1185">Reference proteome</keyword>
<feature type="region of interest" description="Disordered" evidence="1">
    <location>
        <begin position="286"/>
        <end position="329"/>
    </location>
</feature>
<feature type="region of interest" description="Disordered" evidence="1">
    <location>
        <begin position="236"/>
        <end position="272"/>
    </location>
</feature>
<dbReference type="RefSeq" id="WP_244805009.1">
    <property type="nucleotide sequence ID" value="NZ_JALIEA010000017.1"/>
</dbReference>
<feature type="compositionally biased region" description="Basic and acidic residues" evidence="1">
    <location>
        <begin position="165"/>
        <end position="176"/>
    </location>
</feature>
<comment type="caution">
    <text evidence="2">The sequence shown here is derived from an EMBL/GenBank/DDBJ whole genome shotgun (WGS) entry which is preliminary data.</text>
</comment>
<feature type="compositionally biased region" description="Low complexity" evidence="1">
    <location>
        <begin position="239"/>
        <end position="269"/>
    </location>
</feature>
<feature type="compositionally biased region" description="Low complexity" evidence="1">
    <location>
        <begin position="177"/>
        <end position="199"/>
    </location>
</feature>
<feature type="region of interest" description="Disordered" evidence="1">
    <location>
        <begin position="146"/>
        <end position="214"/>
    </location>
</feature>
<protein>
    <submittedName>
        <fullName evidence="2">Uncharacterized protein</fullName>
    </submittedName>
</protein>
<feature type="compositionally biased region" description="Polar residues" evidence="1">
    <location>
        <begin position="155"/>
        <end position="164"/>
    </location>
</feature>
<feature type="region of interest" description="Disordered" evidence="1">
    <location>
        <begin position="504"/>
        <end position="523"/>
    </location>
</feature>
<organism evidence="2 3">
    <name type="scientific">Corynebacterium kalidii</name>
    <dbReference type="NCBI Taxonomy" id="2931982"/>
    <lineage>
        <taxon>Bacteria</taxon>
        <taxon>Bacillati</taxon>
        <taxon>Actinomycetota</taxon>
        <taxon>Actinomycetes</taxon>
        <taxon>Mycobacteriales</taxon>
        <taxon>Corynebacteriaceae</taxon>
        <taxon>Corynebacterium</taxon>
    </lineage>
</organism>
<dbReference type="EMBL" id="JALIEA010000017">
    <property type="protein sequence ID" value="MCJ7859280.1"/>
    <property type="molecule type" value="Genomic_DNA"/>
</dbReference>
<evidence type="ECO:0000256" key="1">
    <source>
        <dbReference type="SAM" id="MobiDB-lite"/>
    </source>
</evidence>
<proteinExistence type="predicted"/>
<evidence type="ECO:0000313" key="2">
    <source>
        <dbReference type="EMBL" id="MCJ7859280.1"/>
    </source>
</evidence>
<gene>
    <name evidence="2" type="ORF">MUN33_11250</name>
</gene>
<dbReference type="Proteomes" id="UP001139207">
    <property type="component" value="Unassembled WGS sequence"/>
</dbReference>
<reference evidence="2" key="1">
    <citation type="submission" date="2022-04" db="EMBL/GenBank/DDBJ databases">
        <title>Corynebacterium kalidii LD5P10.</title>
        <authorList>
            <person name="Sun J.Q."/>
        </authorList>
    </citation>
    <scope>NUCLEOTIDE SEQUENCE</scope>
    <source>
        <strain evidence="2">LD5P10</strain>
    </source>
</reference>
<sequence length="584" mass="60510">MTVLYGHLQDVMGTAFDQQGTAVVISATQARPAMHSDALTLVELARIPMEDSGGHFETEELDPGPVIVMLEGGVSHGQQWEIGIPDDGERWNLADLIGEQVEWEPIVVARAEAAARESRQYAEQAEALYGDLDAVSTARDDSVSAAGAADVSQKAAATSETNSAGHEERARAEADRSAGQARASADSAGDASASAVAAAESEDEAGKAQVASAGHEEAARGYSVAAGEHATTADGHRLASATSEANAATSETNADAAATRAEEAAATADQTVGDAVVEVTAVTDGHRQAAETAAGEARSSATEGRGYRDDARQAAAQAEDIAMGDLPSASETTRGLLTMTGDLAGSGDDPRVPALALAAPGASVQVVPPAPGWANAVADAATTPTGWDFDGEWLTPPRWVGLVHVTVEWCGGSSVVLRGRRPDGTAVTLATVPAGTPETHRQVATVVDLDTHPSLAIGAEWTAKDVEAVCTASLVVQVLPAHEHTRADLPWWDEVMSQYVRGDDARLSDPRSPTAHEHPTGQVTGLDVALAERPTRAEVQARPAMWIWDGLTEWVAPAGAVATDTVLNLDTGELHTIEEVTGDE</sequence>